<sequence length="199" mass="22422">MSLIMVMLSSAYLAINLSIGLISLQTLKSSINQDPVILESTQRVLRRLEEVRVVIFPLNYLLGDAVVVWRAWVLVNKKSQVVLSILSLGSIGKFFRYSQRSLKTYGGHTLSSDSVLKKISDDVKKIYIIILESGLLYVIVWIFGFLSNANVLNNEGVKDSENASFPHLAAMYPLFVFFLVVGQKSQIEIKNFKKVSRTF</sequence>
<protein>
    <submittedName>
        <fullName evidence="2">Uncharacterized protein</fullName>
    </submittedName>
</protein>
<reference evidence="2 3" key="1">
    <citation type="journal article" date="2019" name="Nat. Ecol. Evol.">
        <title>Megaphylogeny resolves global patterns of mushroom evolution.</title>
        <authorList>
            <person name="Varga T."/>
            <person name="Krizsan K."/>
            <person name="Foldi C."/>
            <person name="Dima B."/>
            <person name="Sanchez-Garcia M."/>
            <person name="Sanchez-Ramirez S."/>
            <person name="Szollosi G.J."/>
            <person name="Szarkandi J.G."/>
            <person name="Papp V."/>
            <person name="Albert L."/>
            <person name="Andreopoulos W."/>
            <person name="Angelini C."/>
            <person name="Antonin V."/>
            <person name="Barry K.W."/>
            <person name="Bougher N.L."/>
            <person name="Buchanan P."/>
            <person name="Buyck B."/>
            <person name="Bense V."/>
            <person name="Catcheside P."/>
            <person name="Chovatia M."/>
            <person name="Cooper J."/>
            <person name="Damon W."/>
            <person name="Desjardin D."/>
            <person name="Finy P."/>
            <person name="Geml J."/>
            <person name="Haridas S."/>
            <person name="Hughes K."/>
            <person name="Justo A."/>
            <person name="Karasinski D."/>
            <person name="Kautmanova I."/>
            <person name="Kiss B."/>
            <person name="Kocsube S."/>
            <person name="Kotiranta H."/>
            <person name="LaButti K.M."/>
            <person name="Lechner B.E."/>
            <person name="Liimatainen K."/>
            <person name="Lipzen A."/>
            <person name="Lukacs Z."/>
            <person name="Mihaltcheva S."/>
            <person name="Morgado L.N."/>
            <person name="Niskanen T."/>
            <person name="Noordeloos M.E."/>
            <person name="Ohm R.A."/>
            <person name="Ortiz-Santana B."/>
            <person name="Ovrebo C."/>
            <person name="Racz N."/>
            <person name="Riley R."/>
            <person name="Savchenko A."/>
            <person name="Shiryaev A."/>
            <person name="Soop K."/>
            <person name="Spirin V."/>
            <person name="Szebenyi C."/>
            <person name="Tomsovsky M."/>
            <person name="Tulloss R.E."/>
            <person name="Uehling J."/>
            <person name="Grigoriev I.V."/>
            <person name="Vagvolgyi C."/>
            <person name="Papp T."/>
            <person name="Martin F.M."/>
            <person name="Miettinen O."/>
            <person name="Hibbett D.S."/>
            <person name="Nagy L.G."/>
        </authorList>
    </citation>
    <scope>NUCLEOTIDE SEQUENCE [LARGE SCALE GENOMIC DNA]</scope>
    <source>
        <strain evidence="2 3">CBS 962.96</strain>
    </source>
</reference>
<feature type="transmembrane region" description="Helical" evidence="1">
    <location>
        <begin position="6"/>
        <end position="24"/>
    </location>
</feature>
<evidence type="ECO:0000256" key="1">
    <source>
        <dbReference type="SAM" id="Phobius"/>
    </source>
</evidence>
<keyword evidence="1" id="KW-0812">Transmembrane</keyword>
<dbReference type="OrthoDB" id="2790304at2759"/>
<dbReference type="Proteomes" id="UP000297245">
    <property type="component" value="Unassembled WGS sequence"/>
</dbReference>
<proteinExistence type="predicted"/>
<accession>A0A4S8LFP7</accession>
<organism evidence="2 3">
    <name type="scientific">Dendrothele bispora (strain CBS 962.96)</name>
    <dbReference type="NCBI Taxonomy" id="1314807"/>
    <lineage>
        <taxon>Eukaryota</taxon>
        <taxon>Fungi</taxon>
        <taxon>Dikarya</taxon>
        <taxon>Basidiomycota</taxon>
        <taxon>Agaricomycotina</taxon>
        <taxon>Agaricomycetes</taxon>
        <taxon>Agaricomycetidae</taxon>
        <taxon>Agaricales</taxon>
        <taxon>Agaricales incertae sedis</taxon>
        <taxon>Dendrothele</taxon>
    </lineage>
</organism>
<evidence type="ECO:0000313" key="2">
    <source>
        <dbReference type="EMBL" id="THU87533.1"/>
    </source>
</evidence>
<feature type="transmembrane region" description="Helical" evidence="1">
    <location>
        <begin position="164"/>
        <end position="182"/>
    </location>
</feature>
<gene>
    <name evidence="2" type="ORF">K435DRAFT_804232</name>
</gene>
<name>A0A4S8LFP7_DENBC</name>
<dbReference type="EMBL" id="ML179446">
    <property type="protein sequence ID" value="THU87533.1"/>
    <property type="molecule type" value="Genomic_DNA"/>
</dbReference>
<dbReference type="AlphaFoldDB" id="A0A4S8LFP7"/>
<feature type="transmembrane region" description="Helical" evidence="1">
    <location>
        <begin position="126"/>
        <end position="144"/>
    </location>
</feature>
<keyword evidence="3" id="KW-1185">Reference proteome</keyword>
<keyword evidence="1" id="KW-0472">Membrane</keyword>
<keyword evidence="1" id="KW-1133">Transmembrane helix</keyword>
<evidence type="ECO:0000313" key="3">
    <source>
        <dbReference type="Proteomes" id="UP000297245"/>
    </source>
</evidence>